<organism evidence="1 2">
    <name type="scientific">Parathielavia hyrcaniae</name>
    <dbReference type="NCBI Taxonomy" id="113614"/>
    <lineage>
        <taxon>Eukaryota</taxon>
        <taxon>Fungi</taxon>
        <taxon>Dikarya</taxon>
        <taxon>Ascomycota</taxon>
        <taxon>Pezizomycotina</taxon>
        <taxon>Sordariomycetes</taxon>
        <taxon>Sordariomycetidae</taxon>
        <taxon>Sordariales</taxon>
        <taxon>Chaetomiaceae</taxon>
        <taxon>Parathielavia</taxon>
    </lineage>
</organism>
<proteinExistence type="predicted"/>
<dbReference type="AlphaFoldDB" id="A0AAN6T0P9"/>
<keyword evidence="2" id="KW-1185">Reference proteome</keyword>
<comment type="caution">
    <text evidence="1">The sequence shown here is derived from an EMBL/GenBank/DDBJ whole genome shotgun (WGS) entry which is preliminary data.</text>
</comment>
<protein>
    <submittedName>
        <fullName evidence="1">Uncharacterized protein</fullName>
    </submittedName>
</protein>
<gene>
    <name evidence="1" type="ORF">N658DRAFT_496900</name>
</gene>
<evidence type="ECO:0000313" key="2">
    <source>
        <dbReference type="Proteomes" id="UP001305647"/>
    </source>
</evidence>
<sequence length="70" mass="7986">MPFAARSALGCLVSFLLQDDRRFGCNPTEDPCPTIPSRYFSKRKMSFPLLSTPLLLLQVYRGGFTFTPRR</sequence>
<dbReference type="EMBL" id="MU863638">
    <property type="protein sequence ID" value="KAK4100810.1"/>
    <property type="molecule type" value="Genomic_DNA"/>
</dbReference>
<reference evidence="1" key="1">
    <citation type="journal article" date="2023" name="Mol. Phylogenet. Evol.">
        <title>Genome-scale phylogeny and comparative genomics of the fungal order Sordariales.</title>
        <authorList>
            <person name="Hensen N."/>
            <person name="Bonometti L."/>
            <person name="Westerberg I."/>
            <person name="Brannstrom I.O."/>
            <person name="Guillou S."/>
            <person name="Cros-Aarteil S."/>
            <person name="Calhoun S."/>
            <person name="Haridas S."/>
            <person name="Kuo A."/>
            <person name="Mondo S."/>
            <person name="Pangilinan J."/>
            <person name="Riley R."/>
            <person name="LaButti K."/>
            <person name="Andreopoulos B."/>
            <person name="Lipzen A."/>
            <person name="Chen C."/>
            <person name="Yan M."/>
            <person name="Daum C."/>
            <person name="Ng V."/>
            <person name="Clum A."/>
            <person name="Steindorff A."/>
            <person name="Ohm R.A."/>
            <person name="Martin F."/>
            <person name="Silar P."/>
            <person name="Natvig D.O."/>
            <person name="Lalanne C."/>
            <person name="Gautier V."/>
            <person name="Ament-Velasquez S.L."/>
            <person name="Kruys A."/>
            <person name="Hutchinson M.I."/>
            <person name="Powell A.J."/>
            <person name="Barry K."/>
            <person name="Miller A.N."/>
            <person name="Grigoriev I.V."/>
            <person name="Debuchy R."/>
            <person name="Gladieux P."/>
            <person name="Hiltunen Thoren M."/>
            <person name="Johannesson H."/>
        </authorList>
    </citation>
    <scope>NUCLEOTIDE SEQUENCE</scope>
    <source>
        <strain evidence="1">CBS 757.83</strain>
    </source>
</reference>
<name>A0AAN6T0P9_9PEZI</name>
<dbReference type="Proteomes" id="UP001305647">
    <property type="component" value="Unassembled WGS sequence"/>
</dbReference>
<reference evidence="1" key="2">
    <citation type="submission" date="2023-05" db="EMBL/GenBank/DDBJ databases">
        <authorList>
            <consortium name="Lawrence Berkeley National Laboratory"/>
            <person name="Steindorff A."/>
            <person name="Hensen N."/>
            <person name="Bonometti L."/>
            <person name="Westerberg I."/>
            <person name="Brannstrom I.O."/>
            <person name="Guillou S."/>
            <person name="Cros-Aarteil S."/>
            <person name="Calhoun S."/>
            <person name="Haridas S."/>
            <person name="Kuo A."/>
            <person name="Mondo S."/>
            <person name="Pangilinan J."/>
            <person name="Riley R."/>
            <person name="Labutti K."/>
            <person name="Andreopoulos B."/>
            <person name="Lipzen A."/>
            <person name="Chen C."/>
            <person name="Yanf M."/>
            <person name="Daum C."/>
            <person name="Ng V."/>
            <person name="Clum A."/>
            <person name="Ohm R."/>
            <person name="Martin F."/>
            <person name="Silar P."/>
            <person name="Natvig D."/>
            <person name="Lalanne C."/>
            <person name="Gautier V."/>
            <person name="Ament-Velasquez S.L."/>
            <person name="Kruys A."/>
            <person name="Hutchinson M.I."/>
            <person name="Powell A.J."/>
            <person name="Barry K."/>
            <person name="Miller A.N."/>
            <person name="Grigoriev I.V."/>
            <person name="Debuchy R."/>
            <person name="Gladieux P."/>
            <person name="Thoren M.H."/>
            <person name="Johannesson H."/>
        </authorList>
    </citation>
    <scope>NUCLEOTIDE SEQUENCE</scope>
    <source>
        <strain evidence="1">CBS 757.83</strain>
    </source>
</reference>
<evidence type="ECO:0000313" key="1">
    <source>
        <dbReference type="EMBL" id="KAK4100810.1"/>
    </source>
</evidence>
<accession>A0AAN6T0P9</accession>